<dbReference type="RefSeq" id="WP_161931849.1">
    <property type="nucleotide sequence ID" value="NZ_CP047901.1"/>
</dbReference>
<name>A0A857N7X7_9BACT</name>
<evidence type="ECO:0000313" key="2">
    <source>
        <dbReference type="EMBL" id="QHO63469.1"/>
    </source>
</evidence>
<feature type="domain" description="Glycosyltransferase 2-like" evidence="1">
    <location>
        <begin position="4"/>
        <end position="143"/>
    </location>
</feature>
<proteinExistence type="predicted"/>
<dbReference type="PANTHER" id="PTHR43630">
    <property type="entry name" value="POLY-BETA-1,6-N-ACETYL-D-GLUCOSAMINE SYNTHASE"/>
    <property type="match status" value="1"/>
</dbReference>
<sequence>MKISAVVNTLNEESNIADCLESLNWVDEIVVVDMESDDKTKDIAYRYTKHVYNHKRVGYVEPARNFALSKTTGDWILVLDADERVPHPLAAKLIEIAEANQTNFVRIPRQNIIFNKWIEHSRWWPDHNIRFFKRNRVEWQNEIHSIPVTHGEGLTLDPKKELSITHFHYTSIDQYLTRLHRYTDIQSKALIEQGYKLDWPDLVTKPIAEFLSRFFAGQGYLDGLHGLALATLQAFSEFIVYLKVWQVQGFKTHAGQQFMDQFESLTNAKRKEFSFWMITTHLERTQGWFKRLLLKIRRKLLFVN</sequence>
<dbReference type="CDD" id="cd02511">
    <property type="entry name" value="Beta4Glucosyltransferase"/>
    <property type="match status" value="1"/>
</dbReference>
<dbReference type="GO" id="GO:0016740">
    <property type="term" value="F:transferase activity"/>
    <property type="evidence" value="ECO:0007669"/>
    <property type="project" value="UniProtKB-KW"/>
</dbReference>
<dbReference type="SUPFAM" id="SSF53448">
    <property type="entry name" value="Nucleotide-diphospho-sugar transferases"/>
    <property type="match status" value="1"/>
</dbReference>
<dbReference type="EMBL" id="CP047901">
    <property type="protein sequence ID" value="QHO63469.1"/>
    <property type="molecule type" value="Genomic_DNA"/>
</dbReference>
<dbReference type="InterPro" id="IPR001173">
    <property type="entry name" value="Glyco_trans_2-like"/>
</dbReference>
<keyword evidence="2" id="KW-0808">Transferase</keyword>
<accession>A0A857N7X7</accession>
<dbReference type="Proteomes" id="UP000463983">
    <property type="component" value="Chromosome"/>
</dbReference>
<reference evidence="3" key="1">
    <citation type="journal article" date="2020" name="Microorganisms">
        <title>Complete Genome of a Member of a New Bacterial Lineage in the Microgenomates Group Reveals an Unusual Nucleotide Composition Disparity Between Two Strands of DNA and Limited Metabolic Potential.</title>
        <authorList>
            <person name="Kadnikov V.V."/>
            <person name="Mardanov A.V."/>
            <person name="Beletsky A.V."/>
            <person name="Karnachuk O.V."/>
            <person name="Ravin N.V."/>
        </authorList>
    </citation>
    <scope>NUCLEOTIDE SEQUENCE [LARGE SCALE GENOMIC DNA]</scope>
</reference>
<keyword evidence="3" id="KW-1185">Reference proteome</keyword>
<dbReference type="InterPro" id="IPR029044">
    <property type="entry name" value="Nucleotide-diphossugar_trans"/>
</dbReference>
<evidence type="ECO:0000259" key="1">
    <source>
        <dbReference type="Pfam" id="PF00535"/>
    </source>
</evidence>
<dbReference type="Gene3D" id="3.90.550.10">
    <property type="entry name" value="Spore Coat Polysaccharide Biosynthesis Protein SpsA, Chain A"/>
    <property type="match status" value="1"/>
</dbReference>
<dbReference type="KEGG" id="caqa:MICH65_0488"/>
<dbReference type="AlphaFoldDB" id="A0A857N7X7"/>
<dbReference type="PANTHER" id="PTHR43630:SF2">
    <property type="entry name" value="GLYCOSYLTRANSFERASE"/>
    <property type="match status" value="1"/>
</dbReference>
<dbReference type="Pfam" id="PF00535">
    <property type="entry name" value="Glycos_transf_2"/>
    <property type="match status" value="1"/>
</dbReference>
<protein>
    <submittedName>
        <fullName evidence="2">Glycosyl transferase family 2</fullName>
    </submittedName>
</protein>
<gene>
    <name evidence="2" type="ORF">MICH65_0488</name>
</gene>
<evidence type="ECO:0000313" key="3">
    <source>
        <dbReference type="Proteomes" id="UP000463983"/>
    </source>
</evidence>
<organism evidence="2 3">
    <name type="scientific">Candidatus Chazhemtobacterium aquaticus</name>
    <dbReference type="NCBI Taxonomy" id="2715735"/>
    <lineage>
        <taxon>Bacteria</taxon>
        <taxon>Candidatus Chazhemtobacteraceae</taxon>
        <taxon>Candidatus Chazhemtobacterium</taxon>
    </lineage>
</organism>